<dbReference type="PANTHER" id="PTHR13070:SF0">
    <property type="entry name" value="TRNA-SPLICING ENDONUCLEASE SUBUNIT SEN34"/>
    <property type="match status" value="1"/>
</dbReference>
<evidence type="ECO:0000313" key="10">
    <source>
        <dbReference type="Proteomes" id="UP000504638"/>
    </source>
</evidence>
<evidence type="ECO:0000313" key="11">
    <source>
        <dbReference type="RefSeq" id="XP_033538670.1"/>
    </source>
</evidence>
<name>A0A6G1GGP2_9PEZI</name>
<proteinExistence type="inferred from homology"/>
<accession>A0A6G1GGP2</accession>
<evidence type="ECO:0000256" key="2">
    <source>
        <dbReference type="ARBA" id="ARBA00012573"/>
    </source>
</evidence>
<dbReference type="EMBL" id="ML975149">
    <property type="protein sequence ID" value="KAF1817039.1"/>
    <property type="molecule type" value="Genomic_DNA"/>
</dbReference>
<reference evidence="9 11" key="1">
    <citation type="submission" date="2020-01" db="EMBL/GenBank/DDBJ databases">
        <authorList>
            <consortium name="DOE Joint Genome Institute"/>
            <person name="Haridas S."/>
            <person name="Albert R."/>
            <person name="Binder M."/>
            <person name="Bloem J."/>
            <person name="Labutti K."/>
            <person name="Salamov A."/>
            <person name="Andreopoulos B."/>
            <person name="Baker S.E."/>
            <person name="Barry K."/>
            <person name="Bills G."/>
            <person name="Bluhm B.H."/>
            <person name="Cannon C."/>
            <person name="Castanera R."/>
            <person name="Culley D.E."/>
            <person name="Daum C."/>
            <person name="Ezra D."/>
            <person name="Gonzalez J.B."/>
            <person name="Henrissat B."/>
            <person name="Kuo A."/>
            <person name="Liang C."/>
            <person name="Lipzen A."/>
            <person name="Lutzoni F."/>
            <person name="Magnuson J."/>
            <person name="Mondo S."/>
            <person name="Nolan M."/>
            <person name="Ohm R."/>
            <person name="Pangilinan J."/>
            <person name="Park H.-J."/>
            <person name="Ramirez L."/>
            <person name="Alfaro M."/>
            <person name="Sun H."/>
            <person name="Tritt A."/>
            <person name="Yoshinaga Y."/>
            <person name="Zwiers L.-H."/>
            <person name="Turgeon B.G."/>
            <person name="Goodwin S.B."/>
            <person name="Spatafora J.W."/>
            <person name="Crous P.W."/>
            <person name="Grigoriev I.V."/>
        </authorList>
    </citation>
    <scope>NUCLEOTIDE SEQUENCE</scope>
    <source>
        <strain evidence="9 11">CBS 781.70</strain>
    </source>
</reference>
<dbReference type="OrthoDB" id="48041at2759"/>
<dbReference type="GO" id="GO:0000214">
    <property type="term" value="C:tRNA-intron endonuclease complex"/>
    <property type="evidence" value="ECO:0007669"/>
    <property type="project" value="InterPro"/>
</dbReference>
<evidence type="ECO:0000259" key="7">
    <source>
        <dbReference type="Pfam" id="PF01974"/>
    </source>
</evidence>
<keyword evidence="10" id="KW-1185">Reference proteome</keyword>
<dbReference type="SUPFAM" id="SSF53032">
    <property type="entry name" value="tRNA-intron endonuclease catalytic domain-like"/>
    <property type="match status" value="1"/>
</dbReference>
<dbReference type="Pfam" id="PF26577">
    <property type="entry name" value="TSEN34_N"/>
    <property type="match status" value="1"/>
</dbReference>
<evidence type="ECO:0000256" key="1">
    <source>
        <dbReference type="ARBA" id="ARBA00008078"/>
    </source>
</evidence>
<evidence type="ECO:0000256" key="3">
    <source>
        <dbReference type="ARBA" id="ARBA00022694"/>
    </source>
</evidence>
<dbReference type="Pfam" id="PF01974">
    <property type="entry name" value="tRNA_int_endo"/>
    <property type="match status" value="1"/>
</dbReference>
<evidence type="ECO:0000259" key="8">
    <source>
        <dbReference type="Pfam" id="PF26577"/>
    </source>
</evidence>
<dbReference type="GeneID" id="54418991"/>
<feature type="region of interest" description="Disordered" evidence="6">
    <location>
        <begin position="123"/>
        <end position="164"/>
    </location>
</feature>
<feature type="domain" description="TSEN34 N-terminal" evidence="8">
    <location>
        <begin position="10"/>
        <end position="79"/>
    </location>
</feature>
<reference evidence="11" key="3">
    <citation type="submission" date="2025-04" db="UniProtKB">
        <authorList>
            <consortium name="RefSeq"/>
        </authorList>
    </citation>
    <scope>IDENTIFICATION</scope>
    <source>
        <strain evidence="11">CBS 781.70</strain>
    </source>
</reference>
<dbReference type="GO" id="GO:0000213">
    <property type="term" value="F:tRNA-intron lyase activity"/>
    <property type="evidence" value="ECO:0007669"/>
    <property type="project" value="UniProtKB-EC"/>
</dbReference>
<dbReference type="GO" id="GO:0003676">
    <property type="term" value="F:nucleic acid binding"/>
    <property type="evidence" value="ECO:0007669"/>
    <property type="project" value="InterPro"/>
</dbReference>
<evidence type="ECO:0000256" key="4">
    <source>
        <dbReference type="ARBA" id="ARBA00023239"/>
    </source>
</evidence>
<protein>
    <recommendedName>
        <fullName evidence="2">tRNA-intron lyase</fullName>
        <ecNumber evidence="2">4.6.1.16</ecNumber>
    </recommendedName>
</protein>
<comment type="catalytic activity">
    <reaction evidence="5">
        <text>pretRNA = a 3'-half-tRNA molecule with a 5'-OH end + a 5'-half-tRNA molecule with a 2',3'-cyclic phosphate end + an intron with a 2',3'-cyclic phosphate and a 5'-hydroxyl terminus.</text>
        <dbReference type="EC" id="4.6.1.16"/>
    </reaction>
</comment>
<dbReference type="InterPro" id="IPR006677">
    <property type="entry name" value="tRNA_intron_Endonuc_cat-like"/>
</dbReference>
<comment type="similarity">
    <text evidence="1">Belongs to the tRNA-intron endonuclease family.</text>
</comment>
<organism evidence="9">
    <name type="scientific">Eremomyces bilateralis CBS 781.70</name>
    <dbReference type="NCBI Taxonomy" id="1392243"/>
    <lineage>
        <taxon>Eukaryota</taxon>
        <taxon>Fungi</taxon>
        <taxon>Dikarya</taxon>
        <taxon>Ascomycota</taxon>
        <taxon>Pezizomycotina</taxon>
        <taxon>Dothideomycetes</taxon>
        <taxon>Dothideomycetes incertae sedis</taxon>
        <taxon>Eremomycetales</taxon>
        <taxon>Eremomycetaceae</taxon>
        <taxon>Eremomyces</taxon>
    </lineage>
</organism>
<feature type="non-terminal residue" evidence="9">
    <location>
        <position position="265"/>
    </location>
</feature>
<reference evidence="11" key="2">
    <citation type="submission" date="2020-04" db="EMBL/GenBank/DDBJ databases">
        <authorList>
            <consortium name="NCBI Genome Project"/>
        </authorList>
    </citation>
    <scope>NUCLEOTIDE SEQUENCE</scope>
    <source>
        <strain evidence="11">CBS 781.70</strain>
    </source>
</reference>
<dbReference type="InterPro" id="IPR036167">
    <property type="entry name" value="tRNA_intron_Endo_cat-like_sf"/>
</dbReference>
<keyword evidence="4" id="KW-0456">Lyase</keyword>
<dbReference type="Proteomes" id="UP000504638">
    <property type="component" value="Unplaced"/>
</dbReference>
<dbReference type="CDD" id="cd22363">
    <property type="entry name" value="tRNA-intron_lyase_C"/>
    <property type="match status" value="1"/>
</dbReference>
<dbReference type="PANTHER" id="PTHR13070">
    <property type="entry name" value="TRNA-SPLICING ENDONUCLEASE SUBUNIT SEN34-RELATED"/>
    <property type="match status" value="1"/>
</dbReference>
<feature type="non-terminal residue" evidence="9">
    <location>
        <position position="1"/>
    </location>
</feature>
<evidence type="ECO:0000313" key="9">
    <source>
        <dbReference type="EMBL" id="KAF1817039.1"/>
    </source>
</evidence>
<dbReference type="Gene3D" id="3.40.1350.10">
    <property type="match status" value="1"/>
</dbReference>
<dbReference type="EC" id="4.6.1.16" evidence="2"/>
<keyword evidence="3" id="KW-0819">tRNA processing</keyword>
<evidence type="ECO:0000256" key="5">
    <source>
        <dbReference type="ARBA" id="ARBA00034031"/>
    </source>
</evidence>
<dbReference type="InterPro" id="IPR011856">
    <property type="entry name" value="tRNA_endonuc-like_dom_sf"/>
</dbReference>
<feature type="domain" description="tRNA intron endonuclease catalytic" evidence="7">
    <location>
        <begin position="219"/>
        <end position="258"/>
    </location>
</feature>
<evidence type="ECO:0000256" key="6">
    <source>
        <dbReference type="SAM" id="MobiDB-lite"/>
    </source>
</evidence>
<feature type="compositionally biased region" description="Basic and acidic residues" evidence="6">
    <location>
        <begin position="123"/>
        <end position="155"/>
    </location>
</feature>
<dbReference type="RefSeq" id="XP_033538670.1">
    <property type="nucleotide sequence ID" value="XM_033678421.1"/>
</dbReference>
<dbReference type="AlphaFoldDB" id="A0A6G1GGP2"/>
<gene>
    <name evidence="9 11" type="ORF">P152DRAFT_453651</name>
</gene>
<sequence length="265" mass="29527">DSPDPVSLPIPISHLAHRYFLYSPPNIAYLRRHHNVCGVLIGSLPQVPSQNVFMGLPLELMPEEARVLVERGVAYIVDDVAAHREGLEKLKTADGAERRREYMRLLRDVGRKDAEEVMRKKEEVRRGALERAAKKRAEQQKKNGEDVGAEQRVEGGDAQDVDDGTELFSQRSGSVASRPSIPTESYNFITPTSSSPLFDVPPSSECASTSPAAIPVPDSYPLFAHLHANGYFLFPGMRFGCNYVAYPGDPLRFHSHFLSRGVKWN</sequence>
<dbReference type="InterPro" id="IPR059049">
    <property type="entry name" value="TSEN34_N"/>
</dbReference>
<dbReference type="GO" id="GO:0000379">
    <property type="term" value="P:tRNA-type intron splice site recognition and cleavage"/>
    <property type="evidence" value="ECO:0007669"/>
    <property type="project" value="InterPro"/>
</dbReference>
<dbReference type="InterPro" id="IPR016690">
    <property type="entry name" value="TSEN34"/>
</dbReference>
<dbReference type="PIRSF" id="PIRSF017250">
    <property type="entry name" value="tRNA_splic_SEN34"/>
    <property type="match status" value="1"/>
</dbReference>